<feature type="non-terminal residue" evidence="2">
    <location>
        <position position="1"/>
    </location>
</feature>
<sequence>NAYAINDPERFPYVEGVAPQVDFEARLIAGGENTTTTVIGTTPDYPYVRDFYLAKGQFISDDDITRKGLVAVLGHGVAQTLFGDSEPIGKSVRLAVGPPSMSITFNFRVIGVMEPKGATATGDEDDLMFIPLPTMQARIPFLRNPQGLSNVFQI</sequence>
<dbReference type="GO" id="GO:0005886">
    <property type="term" value="C:plasma membrane"/>
    <property type="evidence" value="ECO:0007669"/>
    <property type="project" value="TreeGrafter"/>
</dbReference>
<dbReference type="InterPro" id="IPR050250">
    <property type="entry name" value="Macrolide_Exporter_MacB"/>
</dbReference>
<organism evidence="2">
    <name type="scientific">marine sediment metagenome</name>
    <dbReference type="NCBI Taxonomy" id="412755"/>
    <lineage>
        <taxon>unclassified sequences</taxon>
        <taxon>metagenomes</taxon>
        <taxon>ecological metagenomes</taxon>
    </lineage>
</organism>
<dbReference type="AlphaFoldDB" id="X0YN35"/>
<dbReference type="Pfam" id="PF12704">
    <property type="entry name" value="MacB_PCD"/>
    <property type="match status" value="1"/>
</dbReference>
<dbReference type="GO" id="GO:0022857">
    <property type="term" value="F:transmembrane transporter activity"/>
    <property type="evidence" value="ECO:0007669"/>
    <property type="project" value="TreeGrafter"/>
</dbReference>
<protein>
    <recommendedName>
        <fullName evidence="1">MacB-like periplasmic core domain-containing protein</fullName>
    </recommendedName>
</protein>
<dbReference type="InterPro" id="IPR025857">
    <property type="entry name" value="MacB_PCD"/>
</dbReference>
<evidence type="ECO:0000313" key="2">
    <source>
        <dbReference type="EMBL" id="GAG48362.1"/>
    </source>
</evidence>
<proteinExistence type="predicted"/>
<comment type="caution">
    <text evidence="2">The sequence shown here is derived from an EMBL/GenBank/DDBJ whole genome shotgun (WGS) entry which is preliminary data.</text>
</comment>
<name>X0YN35_9ZZZZ</name>
<gene>
    <name evidence="2" type="ORF">S01H1_83827</name>
</gene>
<feature type="non-terminal residue" evidence="2">
    <location>
        <position position="154"/>
    </location>
</feature>
<reference evidence="2" key="1">
    <citation type="journal article" date="2014" name="Front. Microbiol.">
        <title>High frequency of phylogenetically diverse reductive dehalogenase-homologous genes in deep subseafloor sedimentary metagenomes.</title>
        <authorList>
            <person name="Kawai M."/>
            <person name="Futagami T."/>
            <person name="Toyoda A."/>
            <person name="Takaki Y."/>
            <person name="Nishi S."/>
            <person name="Hori S."/>
            <person name="Arai W."/>
            <person name="Tsubouchi T."/>
            <person name="Morono Y."/>
            <person name="Uchiyama I."/>
            <person name="Ito T."/>
            <person name="Fujiyama A."/>
            <person name="Inagaki F."/>
            <person name="Takami H."/>
        </authorList>
    </citation>
    <scope>NUCLEOTIDE SEQUENCE</scope>
    <source>
        <strain evidence="2">Expedition CK06-06</strain>
    </source>
</reference>
<dbReference type="PANTHER" id="PTHR30572">
    <property type="entry name" value="MEMBRANE COMPONENT OF TRANSPORTER-RELATED"/>
    <property type="match status" value="1"/>
</dbReference>
<feature type="domain" description="MacB-like periplasmic core" evidence="1">
    <location>
        <begin position="9"/>
        <end position="139"/>
    </location>
</feature>
<accession>X0YN35</accession>
<dbReference type="PANTHER" id="PTHR30572:SF4">
    <property type="entry name" value="ABC TRANSPORTER PERMEASE YTRF"/>
    <property type="match status" value="1"/>
</dbReference>
<evidence type="ECO:0000259" key="1">
    <source>
        <dbReference type="Pfam" id="PF12704"/>
    </source>
</evidence>
<dbReference type="EMBL" id="BARS01057071">
    <property type="protein sequence ID" value="GAG48362.1"/>
    <property type="molecule type" value="Genomic_DNA"/>
</dbReference>